<feature type="region of interest" description="Disordered" evidence="1">
    <location>
        <begin position="1"/>
        <end position="224"/>
    </location>
</feature>
<name>A0A1B9IMG8_9TREE</name>
<feature type="compositionally biased region" description="Basic and acidic residues" evidence="1">
    <location>
        <begin position="58"/>
        <end position="83"/>
    </location>
</feature>
<evidence type="ECO:0000313" key="3">
    <source>
        <dbReference type="Proteomes" id="UP000092583"/>
    </source>
</evidence>
<keyword evidence="3" id="KW-1185">Reference proteome</keyword>
<proteinExistence type="predicted"/>
<sequence length="224" mass="23455">MSRSEDIISYAGEEHQVDYKPTIGDKVSGSIEQAVGKITKNPDKVTEGQAKKTGHPTDQGHHVDAHDHGVEDKDSLDHARESPHLSPSERSPVNPNSEGNLNTSTDGAHHVHDSVHAANIPPPPPATTNPYVIDQSATATLMDNAAAQKGTSHQATNIPLPPSHQNSFANYTPTTPGEGGNPSSGYIVHGGLPSAGQGHSDVGLGQGGVADRNLFPPAHTQQLE</sequence>
<dbReference type="EMBL" id="KI669464">
    <property type="protein sequence ID" value="OCF56796.1"/>
    <property type="molecule type" value="Genomic_DNA"/>
</dbReference>
<dbReference type="OrthoDB" id="2564746at2759"/>
<dbReference type="Proteomes" id="UP000092583">
    <property type="component" value="Unassembled WGS sequence"/>
</dbReference>
<accession>A0A1B9IMG8</accession>
<reference evidence="2 3" key="1">
    <citation type="submission" date="2013-07" db="EMBL/GenBank/DDBJ databases">
        <title>The Genome Sequence of Kwoniella mangroviensis CBS10435.</title>
        <authorList>
            <consortium name="The Broad Institute Genome Sequencing Platform"/>
            <person name="Cuomo C."/>
            <person name="Litvintseva A."/>
            <person name="Chen Y."/>
            <person name="Heitman J."/>
            <person name="Sun S."/>
            <person name="Springer D."/>
            <person name="Dromer F."/>
            <person name="Young S.K."/>
            <person name="Zeng Q."/>
            <person name="Gargeya S."/>
            <person name="Fitzgerald M."/>
            <person name="Abouelleil A."/>
            <person name="Alvarado L."/>
            <person name="Berlin A.M."/>
            <person name="Chapman S.B."/>
            <person name="Dewar J."/>
            <person name="Goldberg J."/>
            <person name="Griggs A."/>
            <person name="Gujja S."/>
            <person name="Hansen M."/>
            <person name="Howarth C."/>
            <person name="Imamovic A."/>
            <person name="Larimer J."/>
            <person name="McCowan C."/>
            <person name="Murphy C."/>
            <person name="Pearson M."/>
            <person name="Priest M."/>
            <person name="Roberts A."/>
            <person name="Saif S."/>
            <person name="Shea T."/>
            <person name="Sykes S."/>
            <person name="Wortman J."/>
            <person name="Nusbaum C."/>
            <person name="Birren B."/>
        </authorList>
    </citation>
    <scope>NUCLEOTIDE SEQUENCE [LARGE SCALE GENOMIC DNA]</scope>
    <source>
        <strain evidence="2 3">CBS 10435</strain>
    </source>
</reference>
<feature type="compositionally biased region" description="Basic and acidic residues" evidence="1">
    <location>
        <begin position="1"/>
        <end position="18"/>
    </location>
</feature>
<evidence type="ECO:0000313" key="2">
    <source>
        <dbReference type="EMBL" id="OCF56796.1"/>
    </source>
</evidence>
<dbReference type="AlphaFoldDB" id="A0A1B9IMG8"/>
<gene>
    <name evidence="2" type="ORF">L486_05651</name>
</gene>
<feature type="compositionally biased region" description="Polar residues" evidence="1">
    <location>
        <begin position="88"/>
        <end position="106"/>
    </location>
</feature>
<protein>
    <submittedName>
        <fullName evidence="2">Uncharacterized protein</fullName>
    </submittedName>
</protein>
<evidence type="ECO:0000256" key="1">
    <source>
        <dbReference type="SAM" id="MobiDB-lite"/>
    </source>
</evidence>
<reference evidence="3" key="2">
    <citation type="submission" date="2013-12" db="EMBL/GenBank/DDBJ databases">
        <title>Evolution of pathogenesis and genome organization in the Tremellales.</title>
        <authorList>
            <person name="Cuomo C."/>
            <person name="Litvintseva A."/>
            <person name="Heitman J."/>
            <person name="Chen Y."/>
            <person name="Sun S."/>
            <person name="Springer D."/>
            <person name="Dromer F."/>
            <person name="Young S."/>
            <person name="Zeng Q."/>
            <person name="Chapman S."/>
            <person name="Gujja S."/>
            <person name="Saif S."/>
            <person name="Birren B."/>
        </authorList>
    </citation>
    <scope>NUCLEOTIDE SEQUENCE [LARGE SCALE GENOMIC DNA]</scope>
    <source>
        <strain evidence="3">CBS 10435</strain>
    </source>
</reference>
<feature type="compositionally biased region" description="Polar residues" evidence="1">
    <location>
        <begin position="149"/>
        <end position="175"/>
    </location>
</feature>
<organism evidence="2 3">
    <name type="scientific">Kwoniella mangroviensis CBS 10435</name>
    <dbReference type="NCBI Taxonomy" id="1331196"/>
    <lineage>
        <taxon>Eukaryota</taxon>
        <taxon>Fungi</taxon>
        <taxon>Dikarya</taxon>
        <taxon>Basidiomycota</taxon>
        <taxon>Agaricomycotina</taxon>
        <taxon>Tremellomycetes</taxon>
        <taxon>Tremellales</taxon>
        <taxon>Cryptococcaceae</taxon>
        <taxon>Kwoniella</taxon>
    </lineage>
</organism>
<feature type="compositionally biased region" description="Basic and acidic residues" evidence="1">
    <location>
        <begin position="40"/>
        <end position="50"/>
    </location>
</feature>